<feature type="transmembrane region" description="Helical" evidence="1">
    <location>
        <begin position="356"/>
        <end position="375"/>
    </location>
</feature>
<feature type="transmembrane region" description="Helical" evidence="1">
    <location>
        <begin position="255"/>
        <end position="275"/>
    </location>
</feature>
<dbReference type="InterPro" id="IPR046671">
    <property type="entry name" value="DUF6541"/>
</dbReference>
<feature type="transmembrane region" description="Helical" evidence="1">
    <location>
        <begin position="296"/>
        <end position="318"/>
    </location>
</feature>
<sequence>MELIAIFCAMTLFSLLPGYTLARCLIPALPQRVTLAVAPALTFFILLVLASLLSPTSGLWLGKLVFCGSFWRWKPVVVFPMVGLLTIIFAVGALFRCRQLTNRSSRDFPLLAAVLAGITAGIAPMVRTIDFTNPAQRWDPSFHYNGLVLLRRTQDAHPLYALSGQYSQSARAYYPSGWHIFTVLFTGSNSVVPAANLTFLLLVCWWILGVSGLVALVGISRRAQLITIVLSGFTLSFPADSLARYAQWPNGTGTALLPGAAALMLVLGRQVLACARKISGSCTAGVQPDKPDSSGLPLTLPAVLSTLFTSLFLGIGSVWVHPAIFFNLLALLFPLLAALIATHLSRGIRKRKLSSIAGWLGAGLGVLVVLEIGFLNPSSLATALFEREGDEYLAFLRPLLPTPFFFPSPAFIFFMALMAALLIMGIIAVFYGRAPKWLPASWALCAGLVTISFLPTSPLKVVTGPWYSDPRRLMAILQLPLNLLMGVGLDFLLVLTASFLAAVGAPGRICKGALATLAATCLTVGIAGSDSRVWALETVFNPERTGSGGLANSGELRLIKRAAHFLPADAVIVGDPSIGTIYFEAIANRKVVFPSLGKSEKDPDRTRLYYHLNNIGRDRQVCLSLEKLKVTHFYARPNSRYMGVPRSYSWPGFYHVPVDGYFTQVAKGGRAKLYRFNGCGRERGENNRSAWSKSLESQRQAR</sequence>
<gene>
    <name evidence="2" type="ORF">HMPREF1862_00708</name>
</gene>
<feature type="transmembrane region" description="Helical" evidence="1">
    <location>
        <begin position="475"/>
        <end position="503"/>
    </location>
</feature>
<protein>
    <submittedName>
        <fullName evidence="2">Uncharacterized protein</fullName>
    </submittedName>
</protein>
<name>A0AB34X1V6_9ACTO</name>
<dbReference type="EMBL" id="LSDN01000013">
    <property type="protein sequence ID" value="KXB80986.1"/>
    <property type="molecule type" value="Genomic_DNA"/>
</dbReference>
<dbReference type="AlphaFoldDB" id="A0AB34X1V6"/>
<feature type="transmembrane region" description="Helical" evidence="1">
    <location>
        <begin position="76"/>
        <end position="96"/>
    </location>
</feature>
<proteinExistence type="predicted"/>
<feature type="transmembrane region" description="Helical" evidence="1">
    <location>
        <begin position="324"/>
        <end position="344"/>
    </location>
</feature>
<keyword evidence="1" id="KW-0472">Membrane</keyword>
<evidence type="ECO:0000313" key="2">
    <source>
        <dbReference type="EMBL" id="KXB80986.1"/>
    </source>
</evidence>
<evidence type="ECO:0000256" key="1">
    <source>
        <dbReference type="SAM" id="Phobius"/>
    </source>
</evidence>
<keyword evidence="1" id="KW-1133">Transmembrane helix</keyword>
<accession>A0AB34X1V6</accession>
<dbReference type="Proteomes" id="UP000070572">
    <property type="component" value="Unassembled WGS sequence"/>
</dbReference>
<organism evidence="2 3">
    <name type="scientific">Varibaculum cambriense</name>
    <dbReference type="NCBI Taxonomy" id="184870"/>
    <lineage>
        <taxon>Bacteria</taxon>
        <taxon>Bacillati</taxon>
        <taxon>Actinomycetota</taxon>
        <taxon>Actinomycetes</taxon>
        <taxon>Actinomycetales</taxon>
        <taxon>Actinomycetaceae</taxon>
        <taxon>Varibaculum</taxon>
    </lineage>
</organism>
<keyword evidence="1" id="KW-0812">Transmembrane</keyword>
<feature type="transmembrane region" description="Helical" evidence="1">
    <location>
        <begin position="225"/>
        <end position="243"/>
    </location>
</feature>
<evidence type="ECO:0000313" key="3">
    <source>
        <dbReference type="Proteomes" id="UP000070572"/>
    </source>
</evidence>
<feature type="transmembrane region" description="Helical" evidence="1">
    <location>
        <begin position="410"/>
        <end position="430"/>
    </location>
</feature>
<reference evidence="2 3" key="1">
    <citation type="submission" date="2016-01" db="EMBL/GenBank/DDBJ databases">
        <authorList>
            <person name="Mitreva M."/>
            <person name="Pepin K.H."/>
            <person name="Mihindukulasuriya K.A."/>
            <person name="Fulton R."/>
            <person name="Fronick C."/>
            <person name="O'Laughlin M."/>
            <person name="Miner T."/>
            <person name="Herter B."/>
            <person name="Rosa B.A."/>
            <person name="Cordes M."/>
            <person name="Tomlinson C."/>
            <person name="Wollam A."/>
            <person name="Palsikar V.B."/>
            <person name="Mardis E.R."/>
            <person name="Wilson R.K."/>
        </authorList>
    </citation>
    <scope>NUCLEOTIDE SEQUENCE [LARGE SCALE GENOMIC DNA]</scope>
    <source>
        <strain evidence="2 3">DNF00696</strain>
    </source>
</reference>
<feature type="transmembrane region" description="Helical" evidence="1">
    <location>
        <begin position="108"/>
        <end position="126"/>
    </location>
</feature>
<comment type="caution">
    <text evidence="2">The sequence shown here is derived from an EMBL/GenBank/DDBJ whole genome shotgun (WGS) entry which is preliminary data.</text>
</comment>
<dbReference type="RefSeq" id="WP_060920296.1">
    <property type="nucleotide sequence ID" value="NZ_KQ960683.1"/>
</dbReference>
<dbReference type="Pfam" id="PF20176">
    <property type="entry name" value="DUF6541"/>
    <property type="match status" value="1"/>
</dbReference>
<feature type="transmembrane region" description="Helical" evidence="1">
    <location>
        <begin position="437"/>
        <end position="455"/>
    </location>
</feature>
<feature type="transmembrane region" description="Helical" evidence="1">
    <location>
        <begin position="197"/>
        <end position="218"/>
    </location>
</feature>
<feature type="transmembrane region" description="Helical" evidence="1">
    <location>
        <begin position="32"/>
        <end position="55"/>
    </location>
</feature>